<dbReference type="AlphaFoldDB" id="A0A4S2FP25"/>
<proteinExistence type="predicted"/>
<evidence type="ECO:0000313" key="2">
    <source>
        <dbReference type="Proteomes" id="UP000306630"/>
    </source>
</evidence>
<reference evidence="1 2" key="1">
    <citation type="submission" date="2019-04" db="EMBL/GenBank/DDBJ databases">
        <title>Microbes associate with the intestines of laboratory mice.</title>
        <authorList>
            <person name="Navarre W."/>
            <person name="Wong E."/>
            <person name="Huang K."/>
            <person name="Tropini C."/>
            <person name="Ng K."/>
            <person name="Yu B."/>
        </authorList>
    </citation>
    <scope>NUCLEOTIDE SEQUENCE [LARGE SCALE GENOMIC DNA]</scope>
    <source>
        <strain evidence="1 2">NM06_A21</strain>
    </source>
</reference>
<name>A0A4S2FP25_9BACT</name>
<dbReference type="Proteomes" id="UP000306630">
    <property type="component" value="Unassembled WGS sequence"/>
</dbReference>
<evidence type="ECO:0000313" key="1">
    <source>
        <dbReference type="EMBL" id="TGY70850.1"/>
    </source>
</evidence>
<accession>A0A4S2FP25</accession>
<dbReference type="RefSeq" id="WP_135993734.1">
    <property type="nucleotide sequence ID" value="NZ_CBFGDC010000010.1"/>
</dbReference>
<sequence length="250" mass="29536">MNLFNFTTQAIAKYGASIIANSEYIDFLNNVRYFEKFPHHLDALTTMIKTGYFKIFWNNCVEANIEKLLGDGRRFIELHYFEQRTVSEILSSICKFPVQISRCDLLWHPTLAEDIDGLKNYILTLLQFYFYEGTRIKDIYCNVKNLNEFTIGFTFTNFANIDIEEYHKMGDFITNDCVGLDIFLRNGEYVSVNENDSSHPNVEFEWQHSDWAQGEWLDKNFTYTHIEPSLYIRIKIPICDIFEIKVSYPH</sequence>
<gene>
    <name evidence="1" type="ORF">E5333_12145</name>
</gene>
<dbReference type="EMBL" id="SRYD01000055">
    <property type="protein sequence ID" value="TGY70850.1"/>
    <property type="molecule type" value="Genomic_DNA"/>
</dbReference>
<organism evidence="1 2">
    <name type="scientific">Muribaculum intestinale</name>
    <dbReference type="NCBI Taxonomy" id="1796646"/>
    <lineage>
        <taxon>Bacteria</taxon>
        <taxon>Pseudomonadati</taxon>
        <taxon>Bacteroidota</taxon>
        <taxon>Bacteroidia</taxon>
        <taxon>Bacteroidales</taxon>
        <taxon>Muribaculaceae</taxon>
        <taxon>Muribaculum</taxon>
    </lineage>
</organism>
<protein>
    <submittedName>
        <fullName evidence="1">Uncharacterized protein</fullName>
    </submittedName>
</protein>
<comment type="caution">
    <text evidence="1">The sequence shown here is derived from an EMBL/GenBank/DDBJ whole genome shotgun (WGS) entry which is preliminary data.</text>
</comment>